<evidence type="ECO:0000256" key="1">
    <source>
        <dbReference type="SAM" id="MobiDB-lite"/>
    </source>
</evidence>
<dbReference type="EMBL" id="JADFTT010000452">
    <property type="protein sequence ID" value="KAG5761422.1"/>
    <property type="molecule type" value="Genomic_DNA"/>
</dbReference>
<feature type="region of interest" description="Disordered" evidence="1">
    <location>
        <begin position="71"/>
        <end position="149"/>
    </location>
</feature>
<protein>
    <recommendedName>
        <fullName evidence="2">Ribonuclease H1 N-terminal domain-containing protein</fullName>
    </recommendedName>
</protein>
<comment type="caution">
    <text evidence="3">The sequence shown here is derived from an EMBL/GenBank/DDBJ whole genome shotgun (WGS) entry which is preliminary data.</text>
</comment>
<evidence type="ECO:0000259" key="2">
    <source>
        <dbReference type="Pfam" id="PF01693"/>
    </source>
</evidence>
<dbReference type="InterPro" id="IPR009027">
    <property type="entry name" value="Ribosomal_bL9/RNase_H1_N"/>
</dbReference>
<feature type="compositionally biased region" description="Low complexity" evidence="1">
    <location>
        <begin position="73"/>
        <end position="95"/>
    </location>
</feature>
<dbReference type="InterPro" id="IPR037056">
    <property type="entry name" value="RNase_H1_N_sf"/>
</dbReference>
<dbReference type="Gene3D" id="3.40.970.10">
    <property type="entry name" value="Ribonuclease H1, N-terminal domain"/>
    <property type="match status" value="1"/>
</dbReference>
<dbReference type="Pfam" id="PF01693">
    <property type="entry name" value="Cauli_VI"/>
    <property type="match status" value="1"/>
</dbReference>
<evidence type="ECO:0000313" key="3">
    <source>
        <dbReference type="EMBL" id="KAG5761422.1"/>
    </source>
</evidence>
<dbReference type="AlphaFoldDB" id="A0A9P7L293"/>
<feature type="compositionally biased region" description="Low complexity" evidence="1">
    <location>
        <begin position="104"/>
        <end position="118"/>
    </location>
</feature>
<reference evidence="3" key="1">
    <citation type="journal article" date="2020" name="bioRxiv">
        <title>Historical genomics reveals the evolutionary mechanisms behind multiple outbreaks of the host-specific coffee wilt pathogen Fusarium xylarioides.</title>
        <authorList>
            <person name="Peck D."/>
            <person name="Nowell R.W."/>
            <person name="Flood J."/>
            <person name="Ryan M.J."/>
            <person name="Barraclough T.G."/>
        </authorList>
    </citation>
    <scope>NUCLEOTIDE SEQUENCE</scope>
    <source>
        <strain evidence="3">IMI 127659i</strain>
    </source>
</reference>
<organism evidence="3 4">
    <name type="scientific">Fusarium xylarioides</name>
    <dbReference type="NCBI Taxonomy" id="221167"/>
    <lineage>
        <taxon>Eukaryota</taxon>
        <taxon>Fungi</taxon>
        <taxon>Dikarya</taxon>
        <taxon>Ascomycota</taxon>
        <taxon>Pezizomycotina</taxon>
        <taxon>Sordariomycetes</taxon>
        <taxon>Hypocreomycetidae</taxon>
        <taxon>Hypocreales</taxon>
        <taxon>Nectriaceae</taxon>
        <taxon>Fusarium</taxon>
        <taxon>Fusarium fujikuroi species complex</taxon>
    </lineage>
</organism>
<accession>A0A9P7L293</accession>
<dbReference type="SUPFAM" id="SSF55658">
    <property type="entry name" value="L9 N-domain-like"/>
    <property type="match status" value="1"/>
</dbReference>
<reference evidence="3" key="2">
    <citation type="submission" date="2020-10" db="EMBL/GenBank/DDBJ databases">
        <authorList>
            <person name="Peck L.D."/>
            <person name="Nowell R.W."/>
            <person name="Flood J."/>
            <person name="Ryan M.J."/>
            <person name="Barraclough T.G."/>
        </authorList>
    </citation>
    <scope>NUCLEOTIDE SEQUENCE</scope>
    <source>
        <strain evidence="3">IMI 127659i</strain>
    </source>
</reference>
<dbReference type="Proteomes" id="UP000750502">
    <property type="component" value="Unassembled WGS sequence"/>
</dbReference>
<keyword evidence="4" id="KW-1185">Reference proteome</keyword>
<evidence type="ECO:0000313" key="4">
    <source>
        <dbReference type="Proteomes" id="UP000750502"/>
    </source>
</evidence>
<name>A0A9P7L293_9HYPO</name>
<feature type="compositionally biased region" description="Basic and acidic residues" evidence="1">
    <location>
        <begin position="130"/>
        <end position="139"/>
    </location>
</feature>
<sequence>MARRKEYPFYAVRIYNWTTIVGSWKEASALCHGVKGSNNKGCNTREEAEWLLSKECTDPWARCWVYAPPPRDSSSTEYPPTGSPPTESSTAESLSVESAALETSSAVPSSSAISAQSSPDLPRPTKRSRTCMEDSDKTRPAPVDNGTVFTDSNMAMMHLLETLRSYTAVRITPIGPRNEQ</sequence>
<feature type="domain" description="Ribonuclease H1 N-terminal" evidence="2">
    <location>
        <begin position="8"/>
        <end position="49"/>
    </location>
</feature>
<dbReference type="OrthoDB" id="10344529at2759"/>
<proteinExistence type="predicted"/>
<dbReference type="InterPro" id="IPR011320">
    <property type="entry name" value="RNase_H1_N"/>
</dbReference>
<gene>
    <name evidence="3" type="ORF">H9Q72_010476</name>
</gene>